<evidence type="ECO:0000313" key="1">
    <source>
        <dbReference type="EMBL" id="KAL1271934.1"/>
    </source>
</evidence>
<reference evidence="1 2" key="1">
    <citation type="submission" date="2023-09" db="EMBL/GenBank/DDBJ databases">
        <authorList>
            <person name="Wang M."/>
        </authorList>
    </citation>
    <scope>NUCLEOTIDE SEQUENCE [LARGE SCALE GENOMIC DNA]</scope>
    <source>
        <strain evidence="1">GT-2023</strain>
        <tissue evidence="1">Liver</tissue>
    </source>
</reference>
<sequence length="139" mass="14746">MGTAAETSTNVAVMRRMVPDGSAGSDISAGERPVLGSHVRSASTDEGLTPLHLAAAEGLTDCETLVRNGVDIHKTRGVTCLSTSLGSGATDSLPDAVWRKDKQQEIKKSKQLHDLRQFQCCLRSASLGSLPKTRRLASD</sequence>
<keyword evidence="2" id="KW-1185">Reference proteome</keyword>
<comment type="caution">
    <text evidence="1">The sequence shown here is derived from an EMBL/GenBank/DDBJ whole genome shotgun (WGS) entry which is preliminary data.</text>
</comment>
<dbReference type="EMBL" id="JAYMGO010000007">
    <property type="protein sequence ID" value="KAL1271934.1"/>
    <property type="molecule type" value="Genomic_DNA"/>
</dbReference>
<organism evidence="1 2">
    <name type="scientific">Cirrhinus molitorella</name>
    <name type="common">mud carp</name>
    <dbReference type="NCBI Taxonomy" id="172907"/>
    <lineage>
        <taxon>Eukaryota</taxon>
        <taxon>Metazoa</taxon>
        <taxon>Chordata</taxon>
        <taxon>Craniata</taxon>
        <taxon>Vertebrata</taxon>
        <taxon>Euteleostomi</taxon>
        <taxon>Actinopterygii</taxon>
        <taxon>Neopterygii</taxon>
        <taxon>Teleostei</taxon>
        <taxon>Ostariophysi</taxon>
        <taxon>Cypriniformes</taxon>
        <taxon>Cyprinidae</taxon>
        <taxon>Labeoninae</taxon>
        <taxon>Labeonini</taxon>
        <taxon>Cirrhinus</taxon>
    </lineage>
</organism>
<gene>
    <name evidence="1" type="ORF">QQF64_030950</name>
</gene>
<evidence type="ECO:0000313" key="2">
    <source>
        <dbReference type="Proteomes" id="UP001558613"/>
    </source>
</evidence>
<dbReference type="Proteomes" id="UP001558613">
    <property type="component" value="Unassembled WGS sequence"/>
</dbReference>
<protein>
    <submittedName>
        <fullName evidence="1">Uncharacterized protein</fullName>
    </submittedName>
</protein>
<name>A0ABR3N4S5_9TELE</name>
<accession>A0ABR3N4S5</accession>
<proteinExistence type="predicted"/>
<dbReference type="InterPro" id="IPR036770">
    <property type="entry name" value="Ankyrin_rpt-contain_sf"/>
</dbReference>
<dbReference type="Gene3D" id="1.25.40.20">
    <property type="entry name" value="Ankyrin repeat-containing domain"/>
    <property type="match status" value="1"/>
</dbReference>